<dbReference type="PANTHER" id="PTHR30203">
    <property type="entry name" value="OUTER MEMBRANE CATION EFFLUX PROTEIN"/>
    <property type="match status" value="1"/>
</dbReference>
<evidence type="ECO:0000313" key="2">
    <source>
        <dbReference type="EMBL" id="OYX58627.1"/>
    </source>
</evidence>
<evidence type="ECO:0000256" key="1">
    <source>
        <dbReference type="ARBA" id="ARBA00007613"/>
    </source>
</evidence>
<dbReference type="AlphaFoldDB" id="A0A258HPW4"/>
<reference evidence="2 3" key="1">
    <citation type="submission" date="2017-03" db="EMBL/GenBank/DDBJ databases">
        <title>Lifting the veil on microbial sulfur biogeochemistry in mining wastewaters.</title>
        <authorList>
            <person name="Kantor R.S."/>
            <person name="Colenbrander Nelson T."/>
            <person name="Marshall S."/>
            <person name="Bennett D."/>
            <person name="Apte S."/>
            <person name="Camacho D."/>
            <person name="Thomas B.C."/>
            <person name="Warren L.A."/>
            <person name="Banfield J.F."/>
        </authorList>
    </citation>
    <scope>NUCLEOTIDE SEQUENCE [LARGE SCALE GENOMIC DNA]</scope>
    <source>
        <strain evidence="2">32-68-21</strain>
    </source>
</reference>
<proteinExistence type="inferred from homology"/>
<evidence type="ECO:0008006" key="4">
    <source>
        <dbReference type="Google" id="ProtNLM"/>
    </source>
</evidence>
<dbReference type="EMBL" id="NCEQ01000002">
    <property type="protein sequence ID" value="OYX58627.1"/>
    <property type="molecule type" value="Genomic_DNA"/>
</dbReference>
<dbReference type="InterPro" id="IPR003423">
    <property type="entry name" value="OMP_efflux"/>
</dbReference>
<evidence type="ECO:0000313" key="3">
    <source>
        <dbReference type="Proteomes" id="UP000216147"/>
    </source>
</evidence>
<name>A0A258HPW4_9CAUL</name>
<organism evidence="2 3">
    <name type="scientific">Brevundimonas subvibrioides</name>
    <dbReference type="NCBI Taxonomy" id="74313"/>
    <lineage>
        <taxon>Bacteria</taxon>
        <taxon>Pseudomonadati</taxon>
        <taxon>Pseudomonadota</taxon>
        <taxon>Alphaproteobacteria</taxon>
        <taxon>Caulobacterales</taxon>
        <taxon>Caulobacteraceae</taxon>
        <taxon>Brevundimonas</taxon>
    </lineage>
</organism>
<dbReference type="GO" id="GO:0015562">
    <property type="term" value="F:efflux transmembrane transporter activity"/>
    <property type="evidence" value="ECO:0007669"/>
    <property type="project" value="InterPro"/>
</dbReference>
<dbReference type="Gene3D" id="1.20.1600.10">
    <property type="entry name" value="Outer membrane efflux proteins (OEP)"/>
    <property type="match status" value="1"/>
</dbReference>
<dbReference type="SUPFAM" id="SSF56954">
    <property type="entry name" value="Outer membrane efflux proteins (OEP)"/>
    <property type="match status" value="1"/>
</dbReference>
<dbReference type="InterPro" id="IPR010131">
    <property type="entry name" value="MdtP/NodT-like"/>
</dbReference>
<protein>
    <recommendedName>
        <fullName evidence="4">Transporter</fullName>
    </recommendedName>
</protein>
<comment type="similarity">
    <text evidence="1">Belongs to the outer membrane factor (OMF) (TC 1.B.17) family.</text>
</comment>
<dbReference type="Proteomes" id="UP000216147">
    <property type="component" value="Unassembled WGS sequence"/>
</dbReference>
<gene>
    <name evidence="2" type="ORF">B7Y86_02785</name>
</gene>
<comment type="caution">
    <text evidence="2">The sequence shown here is derived from an EMBL/GenBank/DDBJ whole genome shotgun (WGS) entry which is preliminary data.</text>
</comment>
<dbReference type="PANTHER" id="PTHR30203:SF24">
    <property type="entry name" value="BLR4935 PROTEIN"/>
    <property type="match status" value="1"/>
</dbReference>
<dbReference type="Pfam" id="PF02321">
    <property type="entry name" value="OEP"/>
    <property type="match status" value="2"/>
</dbReference>
<sequence>MPSSNCRLPRIAVGGAAVALSAILAILTPGSAFAEPVTLAEALSRASASSPTLAAAEADVAAAIGRAQQAGFRPNPELGLEVENFAGTGAFSGLDDAESTLSVGQRFELGGKRPARERAAQAEVDAARLRLAVARADLQQQVRDAYAEAWADSRRVELAREQFVRADNLQTIATELVDAGREPPLRALRARTSALEAVGRVRAAEAEYAEAQRALAALWGGSDDLPEPIASGTGAAPEAVIDPATALDVRLAEAEVATSIAVVDRERTLSRPDVTVSVGARQFRGTDDTALVVGASMPIGLFDRNQGNIAAADAERTGAEARRNAALAGAIRRTRDARAALRTAEARLGFLENQAEPEALEAVRIAREGFSAGRFTLLDVLDAEEALNTLQTEMITAELERAQAVAALTRATETEGSSQ</sequence>
<accession>A0A258HPW4</accession>